<evidence type="ECO:0000313" key="2">
    <source>
        <dbReference type="Proteomes" id="UP000663193"/>
    </source>
</evidence>
<protein>
    <submittedName>
        <fullName evidence="1">Uncharacterized protein</fullName>
    </submittedName>
</protein>
<sequence>MRASTFPRGKRFKKLLSPVVNEQQTHLDGSRIAVLPVLPYFTNRHGLFAWSHWDGKLWKNAGLSYYHRSQLVFKAKRTERSLRLTQFESKSQPAVVNRFWIEHYRGAHAANLSIVPFNLLHVGSQAIKYILRTSPLNIYKRVSEPVHALDLNTFELLELIKDLDKIRSVAVHRRQNPTYFKAAVERYQRVAAGHKVAIGDRFHDKSARVHHKLAFGQKWKSHTPSVRKVHHGQKPDDWHRQLVSVCSACPPRWTIEPMQTIMTLILRQLSQSYRNVYNGLNAGCGRKIPTAAFHQLRMLIDSIRDCSMELYELLDEMAALRYHRLQLFPDSFSLAEVQLGEQLWLRSGTLVANEANGDWNDEIKALEPKS</sequence>
<dbReference type="VEuPathDB" id="FungiDB:JI435_422400"/>
<dbReference type="EMBL" id="CP069040">
    <property type="protein sequence ID" value="QRD05393.1"/>
    <property type="molecule type" value="Genomic_DNA"/>
</dbReference>
<accession>A0A7U2I8Y3</accession>
<proteinExistence type="predicted"/>
<keyword evidence="2" id="KW-1185">Reference proteome</keyword>
<dbReference type="OrthoDB" id="10674983at2759"/>
<dbReference type="Proteomes" id="UP000663193">
    <property type="component" value="Chromosome 18"/>
</dbReference>
<evidence type="ECO:0000313" key="1">
    <source>
        <dbReference type="EMBL" id="QRD05393.1"/>
    </source>
</evidence>
<dbReference type="AlphaFoldDB" id="A0A7U2I8Y3"/>
<reference evidence="2" key="1">
    <citation type="journal article" date="2021" name="BMC Genomics">
        <title>Chromosome-level genome assembly and manually-curated proteome of model necrotroph Parastagonospora nodorum Sn15 reveals a genome-wide trove of candidate effector homologs, and redundancy of virulence-related functions within an accessory chromosome.</title>
        <authorList>
            <person name="Bertazzoni S."/>
            <person name="Jones D.A.B."/>
            <person name="Phan H.T."/>
            <person name="Tan K.-C."/>
            <person name="Hane J.K."/>
        </authorList>
    </citation>
    <scope>NUCLEOTIDE SEQUENCE [LARGE SCALE GENOMIC DNA]</scope>
    <source>
        <strain evidence="2">SN15 / ATCC MYA-4574 / FGSC 10173)</strain>
    </source>
</reference>
<name>A0A7U2I8Y3_PHANO</name>
<gene>
    <name evidence="1" type="ORF">JI435_422400</name>
</gene>
<organism evidence="1 2">
    <name type="scientific">Phaeosphaeria nodorum (strain SN15 / ATCC MYA-4574 / FGSC 10173)</name>
    <name type="common">Glume blotch fungus</name>
    <name type="synonym">Parastagonospora nodorum</name>
    <dbReference type="NCBI Taxonomy" id="321614"/>
    <lineage>
        <taxon>Eukaryota</taxon>
        <taxon>Fungi</taxon>
        <taxon>Dikarya</taxon>
        <taxon>Ascomycota</taxon>
        <taxon>Pezizomycotina</taxon>
        <taxon>Dothideomycetes</taxon>
        <taxon>Pleosporomycetidae</taxon>
        <taxon>Pleosporales</taxon>
        <taxon>Pleosporineae</taxon>
        <taxon>Phaeosphaeriaceae</taxon>
        <taxon>Parastagonospora</taxon>
    </lineage>
</organism>